<keyword evidence="2" id="KW-0732">Signal</keyword>
<dbReference type="EMBL" id="LPVY01000019">
    <property type="protein sequence ID" value="KZB63156.1"/>
    <property type="molecule type" value="Genomic_DNA"/>
</dbReference>
<protein>
    <recommendedName>
        <fullName evidence="5">Secreted protein</fullName>
    </recommendedName>
</protein>
<dbReference type="Proteomes" id="UP000076335">
    <property type="component" value="Unassembled WGS sequence"/>
</dbReference>
<evidence type="ECO:0008006" key="5">
    <source>
        <dbReference type="Google" id="ProtNLM"/>
    </source>
</evidence>
<dbReference type="OrthoDB" id="7357843at2"/>
<evidence type="ECO:0000313" key="4">
    <source>
        <dbReference type="Proteomes" id="UP000076335"/>
    </source>
</evidence>
<accession>A0A154L3V0</accession>
<name>A0A154L3V0_9PROT</name>
<feature type="signal peptide" evidence="2">
    <location>
        <begin position="1"/>
        <end position="22"/>
    </location>
</feature>
<evidence type="ECO:0000313" key="3">
    <source>
        <dbReference type="EMBL" id="KZB63156.1"/>
    </source>
</evidence>
<proteinExistence type="predicted"/>
<dbReference type="RefSeq" id="WP_062952319.1">
    <property type="nucleotide sequence ID" value="NZ_LPVY01000019.1"/>
</dbReference>
<feature type="chain" id="PRO_5007596939" description="Secreted protein" evidence="2">
    <location>
        <begin position="23"/>
        <end position="283"/>
    </location>
</feature>
<comment type="caution">
    <text evidence="3">The sequence shown here is derived from an EMBL/GenBank/DDBJ whole genome shotgun (WGS) entry which is preliminary data.</text>
</comment>
<dbReference type="SUPFAM" id="SSF101082">
    <property type="entry name" value="Typo IV secretion system protein TraC"/>
    <property type="match status" value="1"/>
</dbReference>
<evidence type="ECO:0000256" key="1">
    <source>
        <dbReference type="SAM" id="MobiDB-lite"/>
    </source>
</evidence>
<reference evidence="3 4" key="1">
    <citation type="submission" date="2015-12" db="EMBL/GenBank/DDBJ databases">
        <title>Genome sequence of Thalassospira lucentensis MCCC 1A02072.</title>
        <authorList>
            <person name="Lu L."/>
            <person name="Lai Q."/>
            <person name="Shao Z."/>
            <person name="Qian P."/>
        </authorList>
    </citation>
    <scope>NUCLEOTIDE SEQUENCE [LARGE SCALE GENOMIC DNA]</scope>
    <source>
        <strain evidence="3 4">MCCC 1A02072</strain>
    </source>
</reference>
<evidence type="ECO:0000256" key="2">
    <source>
        <dbReference type="SAM" id="SignalP"/>
    </source>
</evidence>
<sequence length="283" mass="31207">MNRRLRSVALAFGIVLATPAIAYATYPVIDVSAIAKLGEQLSKMQKQIDQLKQHTEWLTKLSAQAQGTIDAIGAAGQIALPVLNMQKLTNRILRDIQCLTPDLSGLMPGMNLDDLDFFSICEGRSIYRKSLWFDPNDPSTWTFPEGSEFEGTNGGSGSGSGVWADPDHPVNKAKWQAQQQARAMVEARREELSKDAVTTGLAQSDLTVQSTEEVQQAIEELEAATNGAADMKRLLMAIAKWMAMSNRQQVQQQQLMAQLVKIQSTMLLQYLPPQQREDAEAAE</sequence>
<organism evidence="3 4">
    <name type="scientific">Thalassospira lucentensis</name>
    <dbReference type="NCBI Taxonomy" id="168935"/>
    <lineage>
        <taxon>Bacteria</taxon>
        <taxon>Pseudomonadati</taxon>
        <taxon>Pseudomonadota</taxon>
        <taxon>Alphaproteobacteria</taxon>
        <taxon>Rhodospirillales</taxon>
        <taxon>Thalassospiraceae</taxon>
        <taxon>Thalassospira</taxon>
    </lineage>
</organism>
<gene>
    <name evidence="3" type="ORF">AUP42_01820</name>
</gene>
<feature type="region of interest" description="Disordered" evidence="1">
    <location>
        <begin position="146"/>
        <end position="168"/>
    </location>
</feature>
<dbReference type="AlphaFoldDB" id="A0A154L3V0"/>